<keyword evidence="1" id="KW-0812">Transmembrane</keyword>
<accession>G2G422</accession>
<evidence type="ECO:0000313" key="2">
    <source>
        <dbReference type="EMBL" id="EGX61918.1"/>
    </source>
</evidence>
<sequence length="146" mass="15197">MVDYDQFVVDDGRHEPQIVIDGDASAAAGEAQHRALCSCGRLPPHRPGTPQQAWAAYAAHARRCLGPASQPASRVSLGMRVTLLFLGCMVLWGAGWIGAVSVASTLDLAGAADLAVRAAGLLVGFASAGLLMVAMRRFIAPMRADG</sequence>
<evidence type="ECO:0000313" key="3">
    <source>
        <dbReference type="Proteomes" id="UP000004217"/>
    </source>
</evidence>
<gene>
    <name evidence="2" type="ORF">SZN_01115</name>
</gene>
<protein>
    <submittedName>
        <fullName evidence="2">Uncharacterized protein</fullName>
    </submittedName>
</protein>
<dbReference type="RefSeq" id="WP_007490720.1">
    <property type="nucleotide sequence ID" value="NZ_AGBF01000001.1"/>
</dbReference>
<organism evidence="2 3">
    <name type="scientific">Streptomyces zinciresistens K42</name>
    <dbReference type="NCBI Taxonomy" id="700597"/>
    <lineage>
        <taxon>Bacteria</taxon>
        <taxon>Bacillati</taxon>
        <taxon>Actinomycetota</taxon>
        <taxon>Actinomycetes</taxon>
        <taxon>Kitasatosporales</taxon>
        <taxon>Streptomycetaceae</taxon>
        <taxon>Streptomyces</taxon>
    </lineage>
</organism>
<feature type="transmembrane region" description="Helical" evidence="1">
    <location>
        <begin position="114"/>
        <end position="134"/>
    </location>
</feature>
<dbReference type="EMBL" id="AGBF01000001">
    <property type="protein sequence ID" value="EGX61918.1"/>
    <property type="molecule type" value="Genomic_DNA"/>
</dbReference>
<proteinExistence type="predicted"/>
<keyword evidence="3" id="KW-1185">Reference proteome</keyword>
<dbReference type="OrthoDB" id="4184814at2"/>
<name>G2G422_9ACTN</name>
<keyword evidence="1" id="KW-0472">Membrane</keyword>
<dbReference type="Proteomes" id="UP000004217">
    <property type="component" value="Unassembled WGS sequence"/>
</dbReference>
<dbReference type="AlphaFoldDB" id="G2G422"/>
<comment type="caution">
    <text evidence="2">The sequence shown here is derived from an EMBL/GenBank/DDBJ whole genome shotgun (WGS) entry which is preliminary data.</text>
</comment>
<dbReference type="PATRIC" id="fig|700597.3.peg.209"/>
<evidence type="ECO:0000256" key="1">
    <source>
        <dbReference type="SAM" id="Phobius"/>
    </source>
</evidence>
<keyword evidence="1" id="KW-1133">Transmembrane helix</keyword>
<feature type="transmembrane region" description="Helical" evidence="1">
    <location>
        <begin position="83"/>
        <end position="102"/>
    </location>
</feature>
<reference evidence="2 3" key="1">
    <citation type="submission" date="2011-08" db="EMBL/GenBank/DDBJ databases">
        <authorList>
            <person name="Lin Y."/>
            <person name="Hao X."/>
            <person name="Johnstone L."/>
            <person name="Miller S.J."/>
            <person name="Wei G."/>
            <person name="Rensing C."/>
        </authorList>
    </citation>
    <scope>NUCLEOTIDE SEQUENCE [LARGE SCALE GENOMIC DNA]</scope>
    <source>
        <strain evidence="2 3">K42</strain>
    </source>
</reference>